<dbReference type="InterPro" id="IPR000722">
    <property type="entry name" value="RNA_pol_asu"/>
</dbReference>
<gene>
    <name evidence="12" type="ORF">ABVK25_011977</name>
</gene>
<dbReference type="EC" id="2.7.7.6" evidence="10"/>
<evidence type="ECO:0000256" key="6">
    <source>
        <dbReference type="ARBA" id="ARBA00022833"/>
    </source>
</evidence>
<evidence type="ECO:0000313" key="12">
    <source>
        <dbReference type="EMBL" id="KAL2045874.1"/>
    </source>
</evidence>
<dbReference type="InterPro" id="IPR044893">
    <property type="entry name" value="RNA_pol_Rpb1_clamp_domain"/>
</dbReference>
<evidence type="ECO:0000259" key="11">
    <source>
        <dbReference type="SMART" id="SM00663"/>
    </source>
</evidence>
<dbReference type="PANTHER" id="PTHR48446:SF1">
    <property type="entry name" value="DNA-DIRECTED RNA POLYMERASE SUBUNIT BETA' N-TERMINAL SECTION"/>
    <property type="match status" value="1"/>
</dbReference>
<dbReference type="Pfam" id="PF00623">
    <property type="entry name" value="RNA_pol_Rpb1_2"/>
    <property type="match status" value="1"/>
</dbReference>
<protein>
    <recommendedName>
        <fullName evidence="10">DNA-directed RNA polymerase subunit</fullName>
        <ecNumber evidence="10">2.7.7.6</ecNumber>
    </recommendedName>
</protein>
<feature type="domain" description="RNA polymerase N-terminal" evidence="11">
    <location>
        <begin position="184"/>
        <end position="375"/>
    </location>
</feature>
<dbReference type="Pfam" id="PF04997">
    <property type="entry name" value="RNA_pol_Rpb1_1"/>
    <property type="match status" value="1"/>
</dbReference>
<keyword evidence="5" id="KW-0479">Metal-binding</keyword>
<comment type="function">
    <text evidence="10">DNA-dependent RNA polymerase catalyzes the transcription of DNA into RNA using the four ribonucleoside triphosphates as substrates.</text>
</comment>
<dbReference type="InterPro" id="IPR006592">
    <property type="entry name" value="RNA_pol_N"/>
</dbReference>
<keyword evidence="3 10" id="KW-0808">Transferase</keyword>
<organism evidence="12 13">
    <name type="scientific">Lepraria finkii</name>
    <dbReference type="NCBI Taxonomy" id="1340010"/>
    <lineage>
        <taxon>Eukaryota</taxon>
        <taxon>Fungi</taxon>
        <taxon>Dikarya</taxon>
        <taxon>Ascomycota</taxon>
        <taxon>Pezizomycotina</taxon>
        <taxon>Lecanoromycetes</taxon>
        <taxon>OSLEUM clade</taxon>
        <taxon>Lecanoromycetidae</taxon>
        <taxon>Lecanorales</taxon>
        <taxon>Lecanorineae</taxon>
        <taxon>Stereocaulaceae</taxon>
        <taxon>Lepraria</taxon>
    </lineage>
</organism>
<keyword evidence="13" id="KW-1185">Reference proteome</keyword>
<keyword evidence="2 10" id="KW-0240">DNA-directed RNA polymerase</keyword>
<evidence type="ECO:0000256" key="2">
    <source>
        <dbReference type="ARBA" id="ARBA00022478"/>
    </source>
</evidence>
<evidence type="ECO:0000256" key="10">
    <source>
        <dbReference type="RuleBase" id="RU004279"/>
    </source>
</evidence>
<keyword evidence="4 10" id="KW-0548">Nucleotidyltransferase</keyword>
<dbReference type="EMBL" id="JBHFEH010000132">
    <property type="protein sequence ID" value="KAL2045874.1"/>
    <property type="molecule type" value="Genomic_DNA"/>
</dbReference>
<evidence type="ECO:0000313" key="13">
    <source>
        <dbReference type="Proteomes" id="UP001590951"/>
    </source>
</evidence>
<accession>A0ABR4AMH0</accession>
<evidence type="ECO:0000256" key="4">
    <source>
        <dbReference type="ARBA" id="ARBA00022695"/>
    </source>
</evidence>
<dbReference type="Gene3D" id="2.40.40.20">
    <property type="match status" value="1"/>
</dbReference>
<comment type="catalytic activity">
    <reaction evidence="9 10">
        <text>RNA(n) + a ribonucleoside 5'-triphosphate = RNA(n+1) + diphosphate</text>
        <dbReference type="Rhea" id="RHEA:21248"/>
        <dbReference type="Rhea" id="RHEA-COMP:14527"/>
        <dbReference type="Rhea" id="RHEA-COMP:17342"/>
        <dbReference type="ChEBI" id="CHEBI:33019"/>
        <dbReference type="ChEBI" id="CHEBI:61557"/>
        <dbReference type="ChEBI" id="CHEBI:140395"/>
        <dbReference type="EC" id="2.7.7.6"/>
    </reaction>
</comment>
<dbReference type="Proteomes" id="UP001590951">
    <property type="component" value="Unassembled WGS sequence"/>
</dbReference>
<dbReference type="SUPFAM" id="SSF64484">
    <property type="entry name" value="beta and beta-prime subunits of DNA dependent RNA-polymerase"/>
    <property type="match status" value="1"/>
</dbReference>
<evidence type="ECO:0000256" key="8">
    <source>
        <dbReference type="ARBA" id="ARBA00023242"/>
    </source>
</evidence>
<dbReference type="PANTHER" id="PTHR48446">
    <property type="entry name" value="DNA-DIRECTED RNA POLYMERASE SUBUNIT BETA' N-TERMINAL SECTION"/>
    <property type="match status" value="1"/>
</dbReference>
<evidence type="ECO:0000256" key="7">
    <source>
        <dbReference type="ARBA" id="ARBA00023163"/>
    </source>
</evidence>
<dbReference type="Gene3D" id="3.30.1490.180">
    <property type="entry name" value="RNA polymerase ii"/>
    <property type="match status" value="1"/>
</dbReference>
<proteinExistence type="inferred from homology"/>
<evidence type="ECO:0000256" key="3">
    <source>
        <dbReference type="ARBA" id="ARBA00022679"/>
    </source>
</evidence>
<evidence type="ECO:0000256" key="9">
    <source>
        <dbReference type="ARBA" id="ARBA00048552"/>
    </source>
</evidence>
<dbReference type="InterPro" id="IPR015700">
    <property type="entry name" value="RPC1"/>
</dbReference>
<comment type="subcellular location">
    <subcellularLocation>
        <location evidence="1">Nucleus</location>
    </subcellularLocation>
</comment>
<keyword evidence="6" id="KW-0862">Zinc</keyword>
<reference evidence="12 13" key="1">
    <citation type="submission" date="2024-09" db="EMBL/GenBank/DDBJ databases">
        <title>Rethinking Asexuality: The Enigmatic Case of Functional Sexual Genes in Lepraria (Stereocaulaceae).</title>
        <authorList>
            <person name="Doellman M."/>
            <person name="Sun Y."/>
            <person name="Barcenas-Pena A."/>
            <person name="Lumbsch H.T."/>
            <person name="Grewe F."/>
        </authorList>
    </citation>
    <scope>NUCLEOTIDE SEQUENCE [LARGE SCALE GENOMIC DNA]</scope>
    <source>
        <strain evidence="12 13">Grewe 0041</strain>
    </source>
</reference>
<evidence type="ECO:0000256" key="1">
    <source>
        <dbReference type="ARBA" id="ARBA00004123"/>
    </source>
</evidence>
<dbReference type="SMART" id="SM00663">
    <property type="entry name" value="RPOLA_N"/>
    <property type="match status" value="1"/>
</dbReference>
<keyword evidence="7 10" id="KW-0804">Transcription</keyword>
<keyword evidence="8" id="KW-0539">Nucleus</keyword>
<sequence length="380" mass="42201">MAPLDARMGISGKRETCRTCGLRLQDCNGHFGHVKLVLPVFHVGYFKKVIQILQSICKDCSCILLSETDSRKFLVAIRRSQGEGLRHAAVVRKVAEQCRKAKVCFECGAINGLVRKAGSYSLKIAHDKFKTFNSSTSQKKVPPQDKVDFDASFEFAKQSKFRSSRSIINRAVRELLGLRDANPESFLWRFIPAPPVCIRPSVGQETSSTEDDVTAKLGDIIAANNGLRHALDTGAPVQNVVEHWDYLALQLAMYINSDVPGLAKAEFGKQIRGFVQRLKGKQGRFRGNLSGKRVDFSGRTVISPDPNLSIDEVAVPVLVAKNMTCPEVSVSAQHCKVERKSQKRRTNLARCKLRGEEGHTWIATLRNAPQVLRAPPRPHC</sequence>
<dbReference type="InterPro" id="IPR007080">
    <property type="entry name" value="RNA_pol_Rpb1_1"/>
</dbReference>
<dbReference type="Gene3D" id="4.10.860.120">
    <property type="entry name" value="RNA polymerase II, clamp domain"/>
    <property type="match status" value="1"/>
</dbReference>
<comment type="caution">
    <text evidence="12">The sequence shown here is derived from an EMBL/GenBank/DDBJ whole genome shotgun (WGS) entry which is preliminary data.</text>
</comment>
<comment type="similarity">
    <text evidence="10">Belongs to the RNA polymerase beta' chain family.</text>
</comment>
<name>A0ABR4AMH0_9LECA</name>
<evidence type="ECO:0000256" key="5">
    <source>
        <dbReference type="ARBA" id="ARBA00022723"/>
    </source>
</evidence>